<gene>
    <name evidence="2" type="ORF">FHP25_35975</name>
</gene>
<dbReference type="Pfam" id="PF08299">
    <property type="entry name" value="Bac_DnaA_C"/>
    <property type="match status" value="1"/>
</dbReference>
<dbReference type="EMBL" id="VDUZ01000065">
    <property type="protein sequence ID" value="TXL70123.1"/>
    <property type="molecule type" value="Genomic_DNA"/>
</dbReference>
<protein>
    <recommendedName>
        <fullName evidence="1">Chromosomal replication initiator DnaA C-terminal domain-containing protein</fullName>
    </recommendedName>
</protein>
<dbReference type="GO" id="GO:0006275">
    <property type="term" value="P:regulation of DNA replication"/>
    <property type="evidence" value="ECO:0007669"/>
    <property type="project" value="InterPro"/>
</dbReference>
<comment type="caution">
    <text evidence="2">The sequence shown here is derived from an EMBL/GenBank/DDBJ whole genome shotgun (WGS) entry which is preliminary data.</text>
</comment>
<dbReference type="RefSeq" id="WP_147851847.1">
    <property type="nucleotide sequence ID" value="NZ_VDUZ01000065.1"/>
</dbReference>
<dbReference type="AlphaFoldDB" id="A0A5C8P8P9"/>
<feature type="domain" description="Chromosomal replication initiator DnaA C-terminal" evidence="1">
    <location>
        <begin position="112"/>
        <end position="182"/>
    </location>
</feature>
<evidence type="ECO:0000313" key="2">
    <source>
        <dbReference type="EMBL" id="TXL70123.1"/>
    </source>
</evidence>
<dbReference type="OrthoDB" id="7776290at2"/>
<proteinExistence type="predicted"/>
<sequence length="228" mass="24580">MHALQLATRVPADSVMRRAPSYVRGGRVHGPAASVEGPLPPGKIEPLRSVGADASHEALRRELAEARGMIAALHDELALAGDTIEVLRRAGAACLAQIRHLEALLTFEADAVACDVLAAVAEAHGIRIEEVVARRRSRSLSWPRQMVCALLAEMRADMTLARIGMHVGGIDHTSVNYAIKAAHDRVRAGSVHASWPGLRQQFELPAELPALVRGRVWTLKRMETGDAA</sequence>
<dbReference type="GO" id="GO:0043565">
    <property type="term" value="F:sequence-specific DNA binding"/>
    <property type="evidence" value="ECO:0007669"/>
    <property type="project" value="InterPro"/>
</dbReference>
<organism evidence="2 3">
    <name type="scientific">Vineibacter terrae</name>
    <dbReference type="NCBI Taxonomy" id="2586908"/>
    <lineage>
        <taxon>Bacteria</taxon>
        <taxon>Pseudomonadati</taxon>
        <taxon>Pseudomonadota</taxon>
        <taxon>Alphaproteobacteria</taxon>
        <taxon>Hyphomicrobiales</taxon>
        <taxon>Vineibacter</taxon>
    </lineage>
</organism>
<dbReference type="SMART" id="SM00760">
    <property type="entry name" value="Bac_DnaA_C"/>
    <property type="match status" value="1"/>
</dbReference>
<evidence type="ECO:0000259" key="1">
    <source>
        <dbReference type="SMART" id="SM00760"/>
    </source>
</evidence>
<dbReference type="InterPro" id="IPR013159">
    <property type="entry name" value="DnaA_C"/>
</dbReference>
<dbReference type="Proteomes" id="UP000321638">
    <property type="component" value="Unassembled WGS sequence"/>
</dbReference>
<dbReference type="InterPro" id="IPR010921">
    <property type="entry name" value="Trp_repressor/repl_initiator"/>
</dbReference>
<accession>A0A5C8P8P9</accession>
<reference evidence="2 3" key="1">
    <citation type="submission" date="2019-06" db="EMBL/GenBank/DDBJ databases">
        <title>New taxonomy in bacterial strain CC-CFT640, isolated from vineyard.</title>
        <authorList>
            <person name="Lin S.-Y."/>
            <person name="Tsai C.-F."/>
            <person name="Young C.-C."/>
        </authorList>
    </citation>
    <scope>NUCLEOTIDE SEQUENCE [LARGE SCALE GENOMIC DNA]</scope>
    <source>
        <strain evidence="2 3">CC-CFT640</strain>
    </source>
</reference>
<dbReference type="Gene3D" id="1.10.1750.10">
    <property type="match status" value="1"/>
</dbReference>
<dbReference type="CDD" id="cd06571">
    <property type="entry name" value="Bac_DnaA_C"/>
    <property type="match status" value="1"/>
</dbReference>
<keyword evidence="3" id="KW-1185">Reference proteome</keyword>
<dbReference type="GO" id="GO:0005524">
    <property type="term" value="F:ATP binding"/>
    <property type="evidence" value="ECO:0007669"/>
    <property type="project" value="InterPro"/>
</dbReference>
<evidence type="ECO:0000313" key="3">
    <source>
        <dbReference type="Proteomes" id="UP000321638"/>
    </source>
</evidence>
<dbReference type="SUPFAM" id="SSF48295">
    <property type="entry name" value="TrpR-like"/>
    <property type="match status" value="1"/>
</dbReference>
<dbReference type="GO" id="GO:0006270">
    <property type="term" value="P:DNA replication initiation"/>
    <property type="evidence" value="ECO:0007669"/>
    <property type="project" value="InterPro"/>
</dbReference>
<name>A0A5C8P8P9_9HYPH</name>